<feature type="signal peptide" evidence="2">
    <location>
        <begin position="1"/>
        <end position="22"/>
    </location>
</feature>
<gene>
    <name evidence="3" type="ORF">IQ235_08460</name>
</gene>
<organism evidence="3 4">
    <name type="scientific">Zarconia navalis LEGE 11467</name>
    <dbReference type="NCBI Taxonomy" id="1828826"/>
    <lineage>
        <taxon>Bacteria</taxon>
        <taxon>Bacillati</taxon>
        <taxon>Cyanobacteriota</taxon>
        <taxon>Cyanophyceae</taxon>
        <taxon>Oscillatoriophycideae</taxon>
        <taxon>Oscillatoriales</taxon>
        <taxon>Oscillatoriales incertae sedis</taxon>
        <taxon>Zarconia</taxon>
        <taxon>Zarconia navalis</taxon>
    </lineage>
</organism>
<evidence type="ECO:0000256" key="2">
    <source>
        <dbReference type="SAM" id="SignalP"/>
    </source>
</evidence>
<keyword evidence="2" id="KW-0732">Signal</keyword>
<name>A0A928Z8P9_9CYAN</name>
<dbReference type="PROSITE" id="PS51257">
    <property type="entry name" value="PROKAR_LIPOPROTEIN"/>
    <property type="match status" value="1"/>
</dbReference>
<evidence type="ECO:0000313" key="4">
    <source>
        <dbReference type="Proteomes" id="UP000621799"/>
    </source>
</evidence>
<evidence type="ECO:0000256" key="1">
    <source>
        <dbReference type="SAM" id="MobiDB-lite"/>
    </source>
</evidence>
<proteinExistence type="predicted"/>
<feature type="region of interest" description="Disordered" evidence="1">
    <location>
        <begin position="24"/>
        <end position="70"/>
    </location>
</feature>
<dbReference type="EMBL" id="JADEXN010000120">
    <property type="protein sequence ID" value="MBE9040809.1"/>
    <property type="molecule type" value="Genomic_DNA"/>
</dbReference>
<dbReference type="Proteomes" id="UP000621799">
    <property type="component" value="Unassembled WGS sequence"/>
</dbReference>
<evidence type="ECO:0008006" key="5">
    <source>
        <dbReference type="Google" id="ProtNLM"/>
    </source>
</evidence>
<feature type="compositionally biased region" description="Low complexity" evidence="1">
    <location>
        <begin position="24"/>
        <end position="64"/>
    </location>
</feature>
<dbReference type="RefSeq" id="WP_264321048.1">
    <property type="nucleotide sequence ID" value="NZ_JADEXN010000120.1"/>
</dbReference>
<protein>
    <recommendedName>
        <fullName evidence="5">Lipoprotein</fullName>
    </recommendedName>
</protein>
<accession>A0A928Z8P9</accession>
<evidence type="ECO:0000313" key="3">
    <source>
        <dbReference type="EMBL" id="MBE9040809.1"/>
    </source>
</evidence>
<dbReference type="AlphaFoldDB" id="A0A928Z8P9"/>
<keyword evidence="4" id="KW-1185">Reference proteome</keyword>
<reference evidence="3" key="1">
    <citation type="submission" date="2020-10" db="EMBL/GenBank/DDBJ databases">
        <authorList>
            <person name="Castelo-Branco R."/>
            <person name="Eusebio N."/>
            <person name="Adriana R."/>
            <person name="Vieira A."/>
            <person name="Brugerolle De Fraissinette N."/>
            <person name="Rezende De Castro R."/>
            <person name="Schneider M.P."/>
            <person name="Vasconcelos V."/>
            <person name="Leao P.N."/>
        </authorList>
    </citation>
    <scope>NUCLEOTIDE SEQUENCE</scope>
    <source>
        <strain evidence="3">LEGE 11467</strain>
    </source>
</reference>
<feature type="chain" id="PRO_5037552222" description="Lipoprotein" evidence="2">
    <location>
        <begin position="23"/>
        <end position="421"/>
    </location>
</feature>
<comment type="caution">
    <text evidence="3">The sequence shown here is derived from an EMBL/GenBank/DDBJ whole genome shotgun (WGS) entry which is preliminary data.</text>
</comment>
<sequence length="421" mass="46611">MKKFFLILLATVLLPIGLSSCASETSGNGASETTSSNSETQESGTSAGGESSASDESSAPDTTAVEPSVNDFDSERAALLTDSSRFLAGLEVDRSSPIASLQDSSVWLDHANFLNSAWSRLESQQLSRARTWAAEELQSINQGSPQIFYPFSGPDILYGYTFFPEATDYVMVGLEPVGELPEITPESAISNRLQGVNQSLYAILQYSFFRTKDMAVDLDEQGVLPILFVFLARTNNNILDAQYVGLDENSELQPFANRNELIDSGLVPGVKISFVPEGESQSKTLYYFSTDLSNTGLEGTPEFIEFVKTLDTPTTYLKAASYLMHNESFSTIRDLILTQSSHVLQDDSGMPVRYFDPEQWDRQFYGAYVSPIELFAERYQSDLREIYQTEKDIKGLDFGIGYKFYNDSNLMLATSKERGGN</sequence>